<accession>A0A0F8XGW7</accession>
<feature type="transmembrane region" description="Helical" evidence="1">
    <location>
        <begin position="50"/>
        <end position="67"/>
    </location>
</feature>
<keyword evidence="1" id="KW-1133">Transmembrane helix</keyword>
<feature type="transmembrane region" description="Helical" evidence="1">
    <location>
        <begin position="98"/>
        <end position="121"/>
    </location>
</feature>
<reference evidence="2" key="1">
    <citation type="journal article" date="2015" name="Nature">
        <title>Complex archaea that bridge the gap between prokaryotes and eukaryotes.</title>
        <authorList>
            <person name="Spang A."/>
            <person name="Saw J.H."/>
            <person name="Jorgensen S.L."/>
            <person name="Zaremba-Niedzwiedzka K."/>
            <person name="Martijn J."/>
            <person name="Lind A.E."/>
            <person name="van Eijk R."/>
            <person name="Schleper C."/>
            <person name="Guy L."/>
            <person name="Ettema T.J."/>
        </authorList>
    </citation>
    <scope>NUCLEOTIDE SEQUENCE</scope>
</reference>
<protein>
    <recommendedName>
        <fullName evidence="3">Glycerophosphoryl diester phosphodiesterase membrane domain-containing protein</fullName>
    </recommendedName>
</protein>
<organism evidence="2">
    <name type="scientific">marine sediment metagenome</name>
    <dbReference type="NCBI Taxonomy" id="412755"/>
    <lineage>
        <taxon>unclassified sequences</taxon>
        <taxon>metagenomes</taxon>
        <taxon>ecological metagenomes</taxon>
    </lineage>
</organism>
<dbReference type="EMBL" id="LAZR01059271">
    <property type="protein sequence ID" value="KKK68148.1"/>
    <property type="molecule type" value="Genomic_DNA"/>
</dbReference>
<evidence type="ECO:0000256" key="1">
    <source>
        <dbReference type="SAM" id="Phobius"/>
    </source>
</evidence>
<evidence type="ECO:0008006" key="3">
    <source>
        <dbReference type="Google" id="ProtNLM"/>
    </source>
</evidence>
<feature type="non-terminal residue" evidence="2">
    <location>
        <position position="159"/>
    </location>
</feature>
<gene>
    <name evidence="2" type="ORF">LCGC14_2946960</name>
</gene>
<keyword evidence="1" id="KW-0472">Membrane</keyword>
<keyword evidence="1" id="KW-0812">Transmembrane</keyword>
<evidence type="ECO:0000313" key="2">
    <source>
        <dbReference type="EMBL" id="KKK68148.1"/>
    </source>
</evidence>
<comment type="caution">
    <text evidence="2">The sequence shown here is derived from an EMBL/GenBank/DDBJ whole genome shotgun (WGS) entry which is preliminary data.</text>
</comment>
<sequence length="159" mass="17285">MTSSLDITSVFRRAWQLYRRHWGVLLLLSLFVFALPVAMLALVAFGALPALFALVAASLYVNGAFWYQGLATHLVEQASEAGDIPPVVRLIRTSLRRLPVVLGAGILVVLGVFFGLLLLVVPGLIFLAWWAVAIPAAVAEGLRPLAALGRSRRLVRETK</sequence>
<proteinExistence type="predicted"/>
<dbReference type="AlphaFoldDB" id="A0A0F8XGW7"/>
<feature type="transmembrane region" description="Helical" evidence="1">
    <location>
        <begin position="21"/>
        <end position="44"/>
    </location>
</feature>
<name>A0A0F8XGW7_9ZZZZ</name>
<feature type="transmembrane region" description="Helical" evidence="1">
    <location>
        <begin position="127"/>
        <end position="146"/>
    </location>
</feature>